<dbReference type="EMBL" id="KV878900">
    <property type="protein sequence ID" value="OJJ83010.1"/>
    <property type="molecule type" value="Genomic_DNA"/>
</dbReference>
<accession>A0A1L9VGJ0</accession>
<gene>
    <name evidence="4" type="ORF">ASPGLDRAFT_48347</name>
</gene>
<name>A0A1L9VGJ0_ASPGL</name>
<sequence>MPISIPQANNLTGLFSLKWKVIVVTGAFSPRGIGFEAAHGCAEMGTSVAITYFTREDSAKQNAEALTKEYNVKVQAYHCDIRDYAAAKALVDNVLRDFGQIDGFIANAGRAANAGVLEGIIADWMEIVQTDLSGTFHCAKTVGEHFKARGRGLFVVTSSMSGHIANFPQEQTSYNVAKAGCVHFARSLANEWRDFARVNSVSPGYIDTGLSDYMGRNGVAKELKGLYVYLVSDASTYTTGADVVVDGGYTAR</sequence>
<dbReference type="GO" id="GO:0050664">
    <property type="term" value="F:oxidoreductase activity, acting on NAD(P)H, oxygen as acceptor"/>
    <property type="evidence" value="ECO:0007669"/>
    <property type="project" value="TreeGrafter"/>
</dbReference>
<reference evidence="5" key="1">
    <citation type="journal article" date="2017" name="Genome Biol.">
        <title>Comparative genomics reveals high biological diversity and specific adaptations in the industrially and medically important fungal genus Aspergillus.</title>
        <authorList>
            <person name="de Vries R.P."/>
            <person name="Riley R."/>
            <person name="Wiebenga A."/>
            <person name="Aguilar-Osorio G."/>
            <person name="Amillis S."/>
            <person name="Uchima C.A."/>
            <person name="Anderluh G."/>
            <person name="Asadollahi M."/>
            <person name="Askin M."/>
            <person name="Barry K."/>
            <person name="Battaglia E."/>
            <person name="Bayram O."/>
            <person name="Benocci T."/>
            <person name="Braus-Stromeyer S.A."/>
            <person name="Caldana C."/>
            <person name="Canovas D."/>
            <person name="Cerqueira G.C."/>
            <person name="Chen F."/>
            <person name="Chen W."/>
            <person name="Choi C."/>
            <person name="Clum A."/>
            <person name="Dos Santos R.A."/>
            <person name="Damasio A.R."/>
            <person name="Diallinas G."/>
            <person name="Emri T."/>
            <person name="Fekete E."/>
            <person name="Flipphi M."/>
            <person name="Freyberg S."/>
            <person name="Gallo A."/>
            <person name="Gournas C."/>
            <person name="Habgood R."/>
            <person name="Hainaut M."/>
            <person name="Harispe M.L."/>
            <person name="Henrissat B."/>
            <person name="Hilden K.S."/>
            <person name="Hope R."/>
            <person name="Hossain A."/>
            <person name="Karabika E."/>
            <person name="Karaffa L."/>
            <person name="Karanyi Z."/>
            <person name="Krasevec N."/>
            <person name="Kuo A."/>
            <person name="Kusch H."/>
            <person name="LaButti K."/>
            <person name="Lagendijk E.L."/>
            <person name="Lapidus A."/>
            <person name="Levasseur A."/>
            <person name="Lindquist E."/>
            <person name="Lipzen A."/>
            <person name="Logrieco A.F."/>
            <person name="MacCabe A."/>
            <person name="Maekelae M.R."/>
            <person name="Malavazi I."/>
            <person name="Melin P."/>
            <person name="Meyer V."/>
            <person name="Mielnichuk N."/>
            <person name="Miskei M."/>
            <person name="Molnar A.P."/>
            <person name="Mule G."/>
            <person name="Ngan C.Y."/>
            <person name="Orejas M."/>
            <person name="Orosz E."/>
            <person name="Ouedraogo J.P."/>
            <person name="Overkamp K.M."/>
            <person name="Park H.-S."/>
            <person name="Perrone G."/>
            <person name="Piumi F."/>
            <person name="Punt P.J."/>
            <person name="Ram A.F."/>
            <person name="Ramon A."/>
            <person name="Rauscher S."/>
            <person name="Record E."/>
            <person name="Riano-Pachon D.M."/>
            <person name="Robert V."/>
            <person name="Roehrig J."/>
            <person name="Ruller R."/>
            <person name="Salamov A."/>
            <person name="Salih N.S."/>
            <person name="Samson R.A."/>
            <person name="Sandor E."/>
            <person name="Sanguinetti M."/>
            <person name="Schuetze T."/>
            <person name="Sepcic K."/>
            <person name="Shelest E."/>
            <person name="Sherlock G."/>
            <person name="Sophianopoulou V."/>
            <person name="Squina F.M."/>
            <person name="Sun H."/>
            <person name="Susca A."/>
            <person name="Todd R.B."/>
            <person name="Tsang A."/>
            <person name="Unkles S.E."/>
            <person name="van de Wiele N."/>
            <person name="van Rossen-Uffink D."/>
            <person name="Oliveira J.V."/>
            <person name="Vesth T.C."/>
            <person name="Visser J."/>
            <person name="Yu J.-H."/>
            <person name="Zhou M."/>
            <person name="Andersen M.R."/>
            <person name="Archer D.B."/>
            <person name="Baker S.E."/>
            <person name="Benoit I."/>
            <person name="Brakhage A.A."/>
            <person name="Braus G.H."/>
            <person name="Fischer R."/>
            <person name="Frisvad J.C."/>
            <person name="Goldman G.H."/>
            <person name="Houbraken J."/>
            <person name="Oakley B."/>
            <person name="Pocsi I."/>
            <person name="Scazzocchio C."/>
            <person name="Seiboth B."/>
            <person name="vanKuyk P.A."/>
            <person name="Wortman J."/>
            <person name="Dyer P.S."/>
            <person name="Grigoriev I.V."/>
        </authorList>
    </citation>
    <scope>NUCLEOTIDE SEQUENCE [LARGE SCALE GENOMIC DNA]</scope>
    <source>
        <strain evidence="5">CBS 516.65</strain>
    </source>
</reference>
<dbReference type="SUPFAM" id="SSF51735">
    <property type="entry name" value="NAD(P)-binding Rossmann-fold domains"/>
    <property type="match status" value="1"/>
</dbReference>
<dbReference type="PANTHER" id="PTHR43008:SF3">
    <property type="entry name" value="MANNITOL DEHYDROGENASE"/>
    <property type="match status" value="1"/>
</dbReference>
<dbReference type="RefSeq" id="XP_022399708.1">
    <property type="nucleotide sequence ID" value="XM_022546884.1"/>
</dbReference>
<dbReference type="AlphaFoldDB" id="A0A1L9VGJ0"/>
<dbReference type="GO" id="GO:0019594">
    <property type="term" value="P:mannitol metabolic process"/>
    <property type="evidence" value="ECO:0007669"/>
    <property type="project" value="UniProtKB-ARBA"/>
</dbReference>
<dbReference type="GO" id="GO:0050085">
    <property type="term" value="F:mannitol 2-dehydrogenase (NADP+) activity"/>
    <property type="evidence" value="ECO:0007669"/>
    <property type="project" value="UniProtKB-ARBA"/>
</dbReference>
<dbReference type="GeneID" id="34463145"/>
<evidence type="ECO:0000256" key="1">
    <source>
        <dbReference type="ARBA" id="ARBA00006484"/>
    </source>
</evidence>
<evidence type="ECO:0000313" key="5">
    <source>
        <dbReference type="Proteomes" id="UP000184300"/>
    </source>
</evidence>
<dbReference type="OrthoDB" id="1888931at2759"/>
<evidence type="ECO:0000313" key="4">
    <source>
        <dbReference type="EMBL" id="OJJ83010.1"/>
    </source>
</evidence>
<comment type="similarity">
    <text evidence="1">Belongs to the short-chain dehydrogenases/reductases (SDR) family.</text>
</comment>
<dbReference type="Pfam" id="PF13561">
    <property type="entry name" value="adh_short_C2"/>
    <property type="match status" value="1"/>
</dbReference>
<keyword evidence="2" id="KW-0521">NADP</keyword>
<protein>
    <recommendedName>
        <fullName evidence="6">L-xylulose reductase</fullName>
    </recommendedName>
</protein>
<keyword evidence="3" id="KW-0560">Oxidoreductase</keyword>
<proteinExistence type="inferred from homology"/>
<dbReference type="PANTHER" id="PTHR43008">
    <property type="entry name" value="BENZIL REDUCTASE"/>
    <property type="match status" value="1"/>
</dbReference>
<dbReference type="VEuPathDB" id="FungiDB:ASPGLDRAFT_48347"/>
<evidence type="ECO:0000256" key="2">
    <source>
        <dbReference type="ARBA" id="ARBA00022857"/>
    </source>
</evidence>
<dbReference type="InterPro" id="IPR002347">
    <property type="entry name" value="SDR_fam"/>
</dbReference>
<evidence type="ECO:0000256" key="3">
    <source>
        <dbReference type="ARBA" id="ARBA00023002"/>
    </source>
</evidence>
<organism evidence="4 5">
    <name type="scientific">Aspergillus glaucus CBS 516.65</name>
    <dbReference type="NCBI Taxonomy" id="1160497"/>
    <lineage>
        <taxon>Eukaryota</taxon>
        <taxon>Fungi</taxon>
        <taxon>Dikarya</taxon>
        <taxon>Ascomycota</taxon>
        <taxon>Pezizomycotina</taxon>
        <taxon>Eurotiomycetes</taxon>
        <taxon>Eurotiomycetidae</taxon>
        <taxon>Eurotiales</taxon>
        <taxon>Aspergillaceae</taxon>
        <taxon>Aspergillus</taxon>
        <taxon>Aspergillus subgen. Aspergillus</taxon>
    </lineage>
</organism>
<dbReference type="Proteomes" id="UP000184300">
    <property type="component" value="Unassembled WGS sequence"/>
</dbReference>
<dbReference type="PRINTS" id="PR00081">
    <property type="entry name" value="GDHRDH"/>
</dbReference>
<dbReference type="Gene3D" id="3.40.50.720">
    <property type="entry name" value="NAD(P)-binding Rossmann-like Domain"/>
    <property type="match status" value="1"/>
</dbReference>
<dbReference type="FunFam" id="3.40.50.720:FF:000090">
    <property type="entry name" value="NADP-dependent mannitol dehydrogenase"/>
    <property type="match status" value="1"/>
</dbReference>
<keyword evidence="5" id="KW-1185">Reference proteome</keyword>
<dbReference type="InterPro" id="IPR036291">
    <property type="entry name" value="NAD(P)-bd_dom_sf"/>
</dbReference>
<dbReference type="STRING" id="1160497.A0A1L9VGJ0"/>
<evidence type="ECO:0008006" key="6">
    <source>
        <dbReference type="Google" id="ProtNLM"/>
    </source>
</evidence>